<dbReference type="InterPro" id="IPR002491">
    <property type="entry name" value="ABC_transptr_periplasmic_BD"/>
</dbReference>
<name>A0A3A4JWB9_9NOCA</name>
<sequence length="400" mass="43185">MRSPNRSPGVSPPPTPVRHWAIRSVARSPRPAPHFWSPPAAPQWRHSQFHWAERFSMLRPPLLALAALLLAGCGSSTGAQPAAVAPGYGEVRVRDCQGIESRFTAPPQRALVLTPSVLEPLYWLGVADHVADLGQPPRPGSLPPQFRAQADQLPALAGKYVAGGGYQPVPKEQLLAARPDLVLGGFPSNFAAKGAVPQQELADSGIPSYLALSTSCKQALDGPQTDLGLVYRDIDNLSRVFGVADRGAELLARMRGQIDAVSARVANTQRPSVFAFEYDEGTQTPNVPGNRQTVNAVITLAGGRNLFDDMDRSYDKVGWEPIAARDPDTVLLIIYDTGEEARNAARFAEAERFVREQPALSATKAVRAGRFARLVYEYGSVGGVRNAQAVELLADQLHPR</sequence>
<dbReference type="AlphaFoldDB" id="A0A3A4JWB9"/>
<dbReference type="SUPFAM" id="SSF53807">
    <property type="entry name" value="Helical backbone' metal receptor"/>
    <property type="match status" value="1"/>
</dbReference>
<dbReference type="Pfam" id="PF01497">
    <property type="entry name" value="Peripla_BP_2"/>
    <property type="match status" value="1"/>
</dbReference>
<dbReference type="Gene3D" id="3.40.50.1980">
    <property type="entry name" value="Nitrogenase molybdenum iron protein domain"/>
    <property type="match status" value="2"/>
</dbReference>
<protein>
    <recommendedName>
        <fullName evidence="2">Fe/B12 periplasmic-binding domain-containing protein</fullName>
    </recommendedName>
</protein>
<dbReference type="PANTHER" id="PTHR30535:SF7">
    <property type="entry name" value="IRON(III) DICITRATE-BINDING PROTEIN"/>
    <property type="match status" value="1"/>
</dbReference>
<feature type="domain" description="Fe/B12 periplasmic-binding" evidence="2">
    <location>
        <begin position="109"/>
        <end position="400"/>
    </location>
</feature>
<organism evidence="3 4">
    <name type="scientific">Nocardia panacis</name>
    <dbReference type="NCBI Taxonomy" id="2340916"/>
    <lineage>
        <taxon>Bacteria</taxon>
        <taxon>Bacillati</taxon>
        <taxon>Actinomycetota</taxon>
        <taxon>Actinomycetes</taxon>
        <taxon>Mycobacteriales</taxon>
        <taxon>Nocardiaceae</taxon>
        <taxon>Nocardia</taxon>
    </lineage>
</organism>
<keyword evidence="4" id="KW-1185">Reference proteome</keyword>
<dbReference type="PANTHER" id="PTHR30535">
    <property type="entry name" value="VITAMIN B12-BINDING PROTEIN"/>
    <property type="match status" value="1"/>
</dbReference>
<gene>
    <name evidence="3" type="ORF">D5S18_27595</name>
</gene>
<dbReference type="Proteomes" id="UP000266677">
    <property type="component" value="Unassembled WGS sequence"/>
</dbReference>
<comment type="similarity">
    <text evidence="1">Belongs to the bacterial solute-binding protein 8 family.</text>
</comment>
<evidence type="ECO:0000256" key="1">
    <source>
        <dbReference type="ARBA" id="ARBA00008814"/>
    </source>
</evidence>
<dbReference type="EMBL" id="QZFU01000036">
    <property type="protein sequence ID" value="RJO70942.1"/>
    <property type="molecule type" value="Genomic_DNA"/>
</dbReference>
<reference evidence="3 4" key="1">
    <citation type="submission" date="2018-09" db="EMBL/GenBank/DDBJ databases">
        <title>YIM PH21274 draft genome.</title>
        <authorList>
            <person name="Miao C."/>
        </authorList>
    </citation>
    <scope>NUCLEOTIDE SEQUENCE [LARGE SCALE GENOMIC DNA]</scope>
    <source>
        <strain evidence="3 4">YIM PH 21724</strain>
    </source>
</reference>
<evidence type="ECO:0000259" key="2">
    <source>
        <dbReference type="PROSITE" id="PS50983"/>
    </source>
</evidence>
<evidence type="ECO:0000313" key="3">
    <source>
        <dbReference type="EMBL" id="RJO70942.1"/>
    </source>
</evidence>
<proteinExistence type="inferred from homology"/>
<dbReference type="PROSITE" id="PS50983">
    <property type="entry name" value="FE_B12_PBP"/>
    <property type="match status" value="1"/>
</dbReference>
<accession>A0A3A4JWB9</accession>
<evidence type="ECO:0000313" key="4">
    <source>
        <dbReference type="Proteomes" id="UP000266677"/>
    </source>
</evidence>
<dbReference type="InterPro" id="IPR050902">
    <property type="entry name" value="ABC_Transporter_SBP"/>
</dbReference>
<comment type="caution">
    <text evidence="3">The sequence shown here is derived from an EMBL/GenBank/DDBJ whole genome shotgun (WGS) entry which is preliminary data.</text>
</comment>